<accession>A0A839GLH2</accession>
<dbReference type="InterPro" id="IPR036388">
    <property type="entry name" value="WH-like_DNA-bd_sf"/>
</dbReference>
<evidence type="ECO:0000313" key="2">
    <source>
        <dbReference type="Proteomes" id="UP000563094"/>
    </source>
</evidence>
<protein>
    <submittedName>
        <fullName evidence="1">Putative transcriptional regulator of viral defense system</fullName>
    </submittedName>
</protein>
<evidence type="ECO:0000313" key="1">
    <source>
        <dbReference type="EMBL" id="MBA9075318.1"/>
    </source>
</evidence>
<reference evidence="1 2" key="1">
    <citation type="submission" date="2020-08" db="EMBL/GenBank/DDBJ databases">
        <title>Genomic Encyclopedia of Type Strains, Phase IV (KMG-IV): sequencing the most valuable type-strain genomes for metagenomic binning, comparative biology and taxonomic classification.</title>
        <authorList>
            <person name="Goeker M."/>
        </authorList>
    </citation>
    <scope>NUCLEOTIDE SEQUENCE [LARGE SCALE GENOMIC DNA]</scope>
    <source>
        <strain evidence="1 2">DSM 29854</strain>
    </source>
</reference>
<dbReference type="EMBL" id="JACJIQ010000001">
    <property type="protein sequence ID" value="MBA9075318.1"/>
    <property type="molecule type" value="Genomic_DNA"/>
</dbReference>
<dbReference type="AlphaFoldDB" id="A0A839GLH2"/>
<dbReference type="RefSeq" id="WP_182511114.1">
    <property type="nucleotide sequence ID" value="NZ_JACJIQ010000001.1"/>
</dbReference>
<comment type="caution">
    <text evidence="1">The sequence shown here is derived from an EMBL/GenBank/DDBJ whole genome shotgun (WGS) entry which is preliminary data.</text>
</comment>
<gene>
    <name evidence="1" type="ORF">FHS90_000015</name>
</gene>
<organism evidence="1 2">
    <name type="scientific">Rufibacter quisquiliarum</name>
    <dbReference type="NCBI Taxonomy" id="1549639"/>
    <lineage>
        <taxon>Bacteria</taxon>
        <taxon>Pseudomonadati</taxon>
        <taxon>Bacteroidota</taxon>
        <taxon>Cytophagia</taxon>
        <taxon>Cytophagales</taxon>
        <taxon>Hymenobacteraceae</taxon>
        <taxon>Rufibacter</taxon>
    </lineage>
</organism>
<dbReference type="Gene3D" id="1.10.10.10">
    <property type="entry name" value="Winged helix-like DNA-binding domain superfamily/Winged helix DNA-binding domain"/>
    <property type="match status" value="1"/>
</dbReference>
<name>A0A839GLH2_9BACT</name>
<dbReference type="InterPro" id="IPR036390">
    <property type="entry name" value="WH_DNA-bd_sf"/>
</dbReference>
<sequence length="84" mass="9172">MEKFDQILLAVYVQVASLADPGDNPVTIASVQEALELTEQQLSVLLARLTEEGLIKISPIGTPPLLYLTRSGLARVRRKQNQAA</sequence>
<dbReference type="Proteomes" id="UP000563094">
    <property type="component" value="Unassembled WGS sequence"/>
</dbReference>
<keyword evidence="2" id="KW-1185">Reference proteome</keyword>
<proteinExistence type="predicted"/>
<dbReference type="SUPFAM" id="SSF46785">
    <property type="entry name" value="Winged helix' DNA-binding domain"/>
    <property type="match status" value="1"/>
</dbReference>